<evidence type="ECO:0000256" key="1">
    <source>
        <dbReference type="ARBA" id="ARBA00004141"/>
    </source>
</evidence>
<dbReference type="InterPro" id="IPR052337">
    <property type="entry name" value="SAT4-like"/>
</dbReference>
<protein>
    <recommendedName>
        <fullName evidence="7">Rhodopsin domain-containing protein</fullName>
    </recommendedName>
</protein>
<evidence type="ECO:0000313" key="9">
    <source>
        <dbReference type="Proteomes" id="UP000799778"/>
    </source>
</evidence>
<evidence type="ECO:0000256" key="3">
    <source>
        <dbReference type="ARBA" id="ARBA00022989"/>
    </source>
</evidence>
<feature type="transmembrane region" description="Helical" evidence="6">
    <location>
        <begin position="88"/>
        <end position="114"/>
    </location>
</feature>
<comment type="similarity">
    <text evidence="5">Belongs to the SAT4 family.</text>
</comment>
<organism evidence="8 9">
    <name type="scientific">Aaosphaeria arxii CBS 175.79</name>
    <dbReference type="NCBI Taxonomy" id="1450172"/>
    <lineage>
        <taxon>Eukaryota</taxon>
        <taxon>Fungi</taxon>
        <taxon>Dikarya</taxon>
        <taxon>Ascomycota</taxon>
        <taxon>Pezizomycotina</taxon>
        <taxon>Dothideomycetes</taxon>
        <taxon>Pleosporomycetidae</taxon>
        <taxon>Pleosporales</taxon>
        <taxon>Pleosporales incertae sedis</taxon>
        <taxon>Aaosphaeria</taxon>
    </lineage>
</organism>
<sequence>KFAPGAEQLRQDVAIGVSIAMTLTGMVCVALRVFTRAYIVRNMGTEDIVMIIAAALTFALTLEFLVGARKYLMGFSGMSLTPLMMERNIQMILAMVVTYKMVVTLVKISILIIYLRLAVIKIFERLCKGTIILLATWQLIVTIVVPAQCTPLEKLWDFTGQVKGTCINANAFYHVTSAFHIVMDLWILVLPIKFVLAIPRPPREKLALYFVFGLGFFSMVASIIRLQYLRQFTLSSDPFYDSLPINMWSLIEVNIGILCASLPTLKPLVSKAQRTRTREVLNQHN</sequence>
<keyword evidence="9" id="KW-1185">Reference proteome</keyword>
<feature type="transmembrane region" description="Helical" evidence="6">
    <location>
        <begin position="13"/>
        <end position="35"/>
    </location>
</feature>
<dbReference type="GeneID" id="54280429"/>
<comment type="subcellular location">
    <subcellularLocation>
        <location evidence="1">Membrane</location>
        <topology evidence="1">Multi-pass membrane protein</topology>
    </subcellularLocation>
</comment>
<feature type="transmembrane region" description="Helical" evidence="6">
    <location>
        <begin position="206"/>
        <end position="228"/>
    </location>
</feature>
<dbReference type="RefSeq" id="XP_033379548.1">
    <property type="nucleotide sequence ID" value="XM_033523032.1"/>
</dbReference>
<feature type="non-terminal residue" evidence="8">
    <location>
        <position position="1"/>
    </location>
</feature>
<evidence type="ECO:0000256" key="2">
    <source>
        <dbReference type="ARBA" id="ARBA00022692"/>
    </source>
</evidence>
<name>A0A6A5XE98_9PLEO</name>
<dbReference type="EMBL" id="ML978074">
    <property type="protein sequence ID" value="KAF2011209.1"/>
    <property type="molecule type" value="Genomic_DNA"/>
</dbReference>
<dbReference type="InterPro" id="IPR049326">
    <property type="entry name" value="Rhodopsin_dom_fungi"/>
</dbReference>
<keyword evidence="4 6" id="KW-0472">Membrane</keyword>
<evidence type="ECO:0000256" key="6">
    <source>
        <dbReference type="SAM" id="Phobius"/>
    </source>
</evidence>
<evidence type="ECO:0000256" key="5">
    <source>
        <dbReference type="ARBA" id="ARBA00038359"/>
    </source>
</evidence>
<dbReference type="Pfam" id="PF20684">
    <property type="entry name" value="Fung_rhodopsin"/>
    <property type="match status" value="1"/>
</dbReference>
<feature type="transmembrane region" description="Helical" evidence="6">
    <location>
        <begin position="126"/>
        <end position="147"/>
    </location>
</feature>
<gene>
    <name evidence="8" type="ORF">BU24DRAFT_331012</name>
</gene>
<feature type="transmembrane region" description="Helical" evidence="6">
    <location>
        <begin position="248"/>
        <end position="269"/>
    </location>
</feature>
<dbReference type="Proteomes" id="UP000799778">
    <property type="component" value="Unassembled WGS sequence"/>
</dbReference>
<keyword evidence="3 6" id="KW-1133">Transmembrane helix</keyword>
<feature type="transmembrane region" description="Helical" evidence="6">
    <location>
        <begin position="178"/>
        <end position="199"/>
    </location>
</feature>
<proteinExistence type="inferred from homology"/>
<feature type="transmembrane region" description="Helical" evidence="6">
    <location>
        <begin position="47"/>
        <end position="68"/>
    </location>
</feature>
<dbReference type="GO" id="GO:0016020">
    <property type="term" value="C:membrane"/>
    <property type="evidence" value="ECO:0007669"/>
    <property type="project" value="UniProtKB-SubCell"/>
</dbReference>
<evidence type="ECO:0000313" key="8">
    <source>
        <dbReference type="EMBL" id="KAF2011209.1"/>
    </source>
</evidence>
<dbReference type="PANTHER" id="PTHR33048:SF123">
    <property type="entry name" value="INTEGRAL MEMBRANE PROTEIN"/>
    <property type="match status" value="1"/>
</dbReference>
<feature type="non-terminal residue" evidence="8">
    <location>
        <position position="285"/>
    </location>
</feature>
<feature type="domain" description="Rhodopsin" evidence="7">
    <location>
        <begin position="31"/>
        <end position="271"/>
    </location>
</feature>
<evidence type="ECO:0000259" key="7">
    <source>
        <dbReference type="Pfam" id="PF20684"/>
    </source>
</evidence>
<dbReference type="AlphaFoldDB" id="A0A6A5XE98"/>
<dbReference type="PANTHER" id="PTHR33048">
    <property type="entry name" value="PTH11-LIKE INTEGRAL MEMBRANE PROTEIN (AFU_ORTHOLOGUE AFUA_5G11245)"/>
    <property type="match status" value="1"/>
</dbReference>
<accession>A0A6A5XE98</accession>
<keyword evidence="2 6" id="KW-0812">Transmembrane</keyword>
<evidence type="ECO:0000256" key="4">
    <source>
        <dbReference type="ARBA" id="ARBA00023136"/>
    </source>
</evidence>
<reference evidence="8" key="1">
    <citation type="journal article" date="2020" name="Stud. Mycol.">
        <title>101 Dothideomycetes genomes: a test case for predicting lifestyles and emergence of pathogens.</title>
        <authorList>
            <person name="Haridas S."/>
            <person name="Albert R."/>
            <person name="Binder M."/>
            <person name="Bloem J."/>
            <person name="Labutti K."/>
            <person name="Salamov A."/>
            <person name="Andreopoulos B."/>
            <person name="Baker S."/>
            <person name="Barry K."/>
            <person name="Bills G."/>
            <person name="Bluhm B."/>
            <person name="Cannon C."/>
            <person name="Castanera R."/>
            <person name="Culley D."/>
            <person name="Daum C."/>
            <person name="Ezra D."/>
            <person name="Gonzalez J."/>
            <person name="Henrissat B."/>
            <person name="Kuo A."/>
            <person name="Liang C."/>
            <person name="Lipzen A."/>
            <person name="Lutzoni F."/>
            <person name="Magnuson J."/>
            <person name="Mondo S."/>
            <person name="Nolan M."/>
            <person name="Ohm R."/>
            <person name="Pangilinan J."/>
            <person name="Park H.-J."/>
            <person name="Ramirez L."/>
            <person name="Alfaro M."/>
            <person name="Sun H."/>
            <person name="Tritt A."/>
            <person name="Yoshinaga Y."/>
            <person name="Zwiers L.-H."/>
            <person name="Turgeon B."/>
            <person name="Goodwin S."/>
            <person name="Spatafora J."/>
            <person name="Crous P."/>
            <person name="Grigoriev I."/>
        </authorList>
    </citation>
    <scope>NUCLEOTIDE SEQUENCE</scope>
    <source>
        <strain evidence="8">CBS 175.79</strain>
    </source>
</reference>
<dbReference type="OrthoDB" id="5329176at2759"/>